<feature type="region of interest" description="Disordered" evidence="3">
    <location>
        <begin position="172"/>
        <end position="200"/>
    </location>
</feature>
<comment type="similarity">
    <text evidence="1">Belongs to the SAPS family.</text>
</comment>
<dbReference type="CTD" id="38714"/>
<evidence type="ECO:0000256" key="3">
    <source>
        <dbReference type="SAM" id="MobiDB-lite"/>
    </source>
</evidence>
<dbReference type="GeneID" id="111246942"/>
<dbReference type="GO" id="GO:0005634">
    <property type="term" value="C:nucleus"/>
    <property type="evidence" value="ECO:0007669"/>
    <property type="project" value="TreeGrafter"/>
</dbReference>
<feature type="region of interest" description="Disordered" evidence="3">
    <location>
        <begin position="790"/>
        <end position="888"/>
    </location>
</feature>
<dbReference type="InterPro" id="IPR016024">
    <property type="entry name" value="ARM-type_fold"/>
</dbReference>
<feature type="compositionally biased region" description="Polar residues" evidence="3">
    <location>
        <begin position="848"/>
        <end position="860"/>
    </location>
</feature>
<evidence type="ECO:0000256" key="1">
    <source>
        <dbReference type="ARBA" id="ARBA00006180"/>
    </source>
</evidence>
<dbReference type="AlphaFoldDB" id="A0A7M7JJF8"/>
<dbReference type="PANTHER" id="PTHR12634">
    <property type="entry name" value="SIT4 YEAST -ASSOCIATING PROTEIN-RELATED"/>
    <property type="match status" value="1"/>
</dbReference>
<dbReference type="GO" id="GO:0019888">
    <property type="term" value="F:protein phosphatase regulator activity"/>
    <property type="evidence" value="ECO:0007669"/>
    <property type="project" value="TreeGrafter"/>
</dbReference>
<dbReference type="Pfam" id="PF04499">
    <property type="entry name" value="SAPS"/>
    <property type="match status" value="2"/>
</dbReference>
<organism evidence="4 5">
    <name type="scientific">Varroa destructor</name>
    <name type="common">Honeybee mite</name>
    <dbReference type="NCBI Taxonomy" id="109461"/>
    <lineage>
        <taxon>Eukaryota</taxon>
        <taxon>Metazoa</taxon>
        <taxon>Ecdysozoa</taxon>
        <taxon>Arthropoda</taxon>
        <taxon>Chelicerata</taxon>
        <taxon>Arachnida</taxon>
        <taxon>Acari</taxon>
        <taxon>Parasitiformes</taxon>
        <taxon>Mesostigmata</taxon>
        <taxon>Gamasina</taxon>
        <taxon>Dermanyssoidea</taxon>
        <taxon>Varroidae</taxon>
        <taxon>Varroa</taxon>
    </lineage>
</organism>
<dbReference type="PANTHER" id="PTHR12634:SF8">
    <property type="entry name" value="FIERY MOUNTAIN, ISOFORM D"/>
    <property type="match status" value="1"/>
</dbReference>
<accession>A0A7M7JJF8</accession>
<evidence type="ECO:0000256" key="2">
    <source>
        <dbReference type="ARBA" id="ARBA00023306"/>
    </source>
</evidence>
<dbReference type="OrthoDB" id="295029at2759"/>
<protein>
    <submittedName>
        <fullName evidence="4">Uncharacterized protein</fullName>
    </submittedName>
</protein>
<dbReference type="InParanoid" id="A0A7M7JJF8"/>
<dbReference type="KEGG" id="vde:111246942"/>
<evidence type="ECO:0000313" key="5">
    <source>
        <dbReference type="Proteomes" id="UP000594260"/>
    </source>
</evidence>
<keyword evidence="5" id="KW-1185">Reference proteome</keyword>
<proteinExistence type="inferred from homology"/>
<reference evidence="4" key="1">
    <citation type="submission" date="2021-01" db="UniProtKB">
        <authorList>
            <consortium name="EnsemblMetazoa"/>
        </authorList>
    </citation>
    <scope>IDENTIFICATION</scope>
</reference>
<feature type="compositionally biased region" description="Low complexity" evidence="3">
    <location>
        <begin position="792"/>
        <end position="806"/>
    </location>
</feature>
<feature type="compositionally biased region" description="Low complexity" evidence="3">
    <location>
        <begin position="822"/>
        <end position="842"/>
    </location>
</feature>
<dbReference type="GO" id="GO:0019903">
    <property type="term" value="F:protein phosphatase binding"/>
    <property type="evidence" value="ECO:0007669"/>
    <property type="project" value="InterPro"/>
</dbReference>
<dbReference type="Proteomes" id="UP000594260">
    <property type="component" value="Unplaced"/>
</dbReference>
<dbReference type="SUPFAM" id="SSF48371">
    <property type="entry name" value="ARM repeat"/>
    <property type="match status" value="1"/>
</dbReference>
<dbReference type="EnsemblMetazoa" id="XM_022797365">
    <property type="protein sequence ID" value="XP_022653100"/>
    <property type="gene ID" value="LOC111246942"/>
</dbReference>
<keyword evidence="2" id="KW-0131">Cell cycle</keyword>
<dbReference type="OMA" id="LAINCDF"/>
<name>A0A7M7JJF8_VARDE</name>
<sequence length="888" mass="98297">MAFWKQNIISQSHIDTLLDRPDVTLCEILNESDIFQEVRSHTSKLIKFICRPDILDELVGLIISGPDPSLEYTQQYKLANTACEVLTFDVPAINDALIETPHLLTRVCGVFRQEDALNDLTASFVCKLLILLATKRTEKFLDFIQYYDPDRTDPPVGDSAINVSSVSSSVSAANTDIKSEEASAEGDNTEKADDEKPVANGQEACGEVNTQKKNTEDKNQPGSSAFVDILLNHINNSAIKDLINRLVECTDNPELRPQVIEWLARGQLVSKLIALLSPENSEQVVTNSTKCLCKIVKVGREQQMVLQDKCPNDPLLAAVEETETISEILRHALPEKKEELSPWTLYESNFVLLSLLQYRKTTPSFQDIGVDPQCFLSVYATPPESSPTLGELDQLRAKESIQKCLKALSPRLNSLVEHLSLEKRETFGFVRLEIVKLIASIVSCSDEPSLTVLRDLHVLPSIIDLFFSYPLCSQLHNQVDAIVQAICTPPKTQKASDGGKDDPITETIPETEHANETEDTPALQKHVLFDQLFGESALLEKIVDCYTIKPKEQLGYNGHLRLMANYVETMAENAFREVYTELMEGLSPELKERWTAFKENLQAVNKVYSKAVEPLNTTASCSEGEDPAELRDMGVPTPDAITSAQQSFNDYQLNQVTANFFDQFGFQDDEFTDVDIPGISKVASPPMDDHSSDEDDMEDAPGAVCGGGGGVIHFDPWNRMDYGFNPWNLAETSGGDDAPGSSADQATAVDDWADFGSFKASLGEIGGPQQDGNEGQQDDMWADFDAFRDSRVQQQQQIAQQSQSVANYNDARGGNTETVENKQGLQKQQQQLPPPQGIQQEQKAATEHSATCSSEGGNESSEVRASGKRQNKETNLQDPTEQESDDEY</sequence>
<dbReference type="InterPro" id="IPR007587">
    <property type="entry name" value="SAPS"/>
</dbReference>
<evidence type="ECO:0000313" key="4">
    <source>
        <dbReference type="EnsemblMetazoa" id="XP_022653100"/>
    </source>
</evidence>
<feature type="compositionally biased region" description="Basic and acidic residues" evidence="3">
    <location>
        <begin position="188"/>
        <end position="197"/>
    </location>
</feature>
<dbReference type="RefSeq" id="XP_022653100.1">
    <property type="nucleotide sequence ID" value="XM_022797365.1"/>
</dbReference>
<dbReference type="GO" id="GO:0005829">
    <property type="term" value="C:cytosol"/>
    <property type="evidence" value="ECO:0007669"/>
    <property type="project" value="TreeGrafter"/>
</dbReference>
<feature type="region of interest" description="Disordered" evidence="3">
    <location>
        <begin position="491"/>
        <end position="519"/>
    </location>
</feature>